<evidence type="ECO:0008006" key="3">
    <source>
        <dbReference type="Google" id="ProtNLM"/>
    </source>
</evidence>
<name>A0A9W9FDW0_9EURO</name>
<organism evidence="1 2">
    <name type="scientific">Penicillium argentinense</name>
    <dbReference type="NCBI Taxonomy" id="1131581"/>
    <lineage>
        <taxon>Eukaryota</taxon>
        <taxon>Fungi</taxon>
        <taxon>Dikarya</taxon>
        <taxon>Ascomycota</taxon>
        <taxon>Pezizomycotina</taxon>
        <taxon>Eurotiomycetes</taxon>
        <taxon>Eurotiomycetidae</taxon>
        <taxon>Eurotiales</taxon>
        <taxon>Aspergillaceae</taxon>
        <taxon>Penicillium</taxon>
    </lineage>
</organism>
<protein>
    <recommendedName>
        <fullName evidence="3">NAD(P)-binding domain-containing protein</fullName>
    </recommendedName>
</protein>
<sequence length="156" mass="17570">MKVVLTGTTGFAGREVLNQYLQNPSITSIVVLSRCELPAHDKLKVVVLEDFTSYPDFVREAVQGADACIWTLGITGAKAPDDETAHVSIDYTIAAARFFYETCKKPFRFVYCSGTAAERDQKKPLWFMQIFRRIRGQVEIELLAFADEHSGFKLLL</sequence>
<comment type="caution">
    <text evidence="1">The sequence shown here is derived from an EMBL/GenBank/DDBJ whole genome shotgun (WGS) entry which is preliminary data.</text>
</comment>
<dbReference type="PANTHER" id="PTHR14097:SF9">
    <property type="entry name" value="EPIMERASE, PUTATIVE (AFU_ORTHOLOGUE AFUA_8G07320)-RELATED"/>
    <property type="match status" value="1"/>
</dbReference>
<dbReference type="OrthoDB" id="3535423at2759"/>
<dbReference type="PANTHER" id="PTHR14097">
    <property type="entry name" value="OXIDOREDUCTASE HTATIP2"/>
    <property type="match status" value="1"/>
</dbReference>
<dbReference type="RefSeq" id="XP_056473776.1">
    <property type="nucleotide sequence ID" value="XM_056617617.1"/>
</dbReference>
<dbReference type="EMBL" id="JAPQKI010000005">
    <property type="protein sequence ID" value="KAJ5098122.1"/>
    <property type="molecule type" value="Genomic_DNA"/>
</dbReference>
<dbReference type="SUPFAM" id="SSF51735">
    <property type="entry name" value="NAD(P)-binding Rossmann-fold domains"/>
    <property type="match status" value="1"/>
</dbReference>
<evidence type="ECO:0000313" key="2">
    <source>
        <dbReference type="Proteomes" id="UP001149074"/>
    </source>
</evidence>
<reference evidence="1" key="2">
    <citation type="journal article" date="2023" name="IMA Fungus">
        <title>Comparative genomic study of the Penicillium genus elucidates a diverse pangenome and 15 lateral gene transfer events.</title>
        <authorList>
            <person name="Petersen C."/>
            <person name="Sorensen T."/>
            <person name="Nielsen M.R."/>
            <person name="Sondergaard T.E."/>
            <person name="Sorensen J.L."/>
            <person name="Fitzpatrick D.A."/>
            <person name="Frisvad J.C."/>
            <person name="Nielsen K.L."/>
        </authorList>
    </citation>
    <scope>NUCLEOTIDE SEQUENCE</scope>
    <source>
        <strain evidence="1">IBT 30761</strain>
    </source>
</reference>
<dbReference type="Proteomes" id="UP001149074">
    <property type="component" value="Unassembled WGS sequence"/>
</dbReference>
<keyword evidence="2" id="KW-1185">Reference proteome</keyword>
<dbReference type="AlphaFoldDB" id="A0A9W9FDW0"/>
<accession>A0A9W9FDW0</accession>
<gene>
    <name evidence="1" type="ORF">N7532_005123</name>
</gene>
<dbReference type="Gene3D" id="3.40.50.720">
    <property type="entry name" value="NAD(P)-binding Rossmann-like Domain"/>
    <property type="match status" value="1"/>
</dbReference>
<proteinExistence type="predicted"/>
<evidence type="ECO:0000313" key="1">
    <source>
        <dbReference type="EMBL" id="KAJ5098122.1"/>
    </source>
</evidence>
<reference evidence="1" key="1">
    <citation type="submission" date="2022-11" db="EMBL/GenBank/DDBJ databases">
        <authorList>
            <person name="Petersen C."/>
        </authorList>
    </citation>
    <scope>NUCLEOTIDE SEQUENCE</scope>
    <source>
        <strain evidence="1">IBT 30761</strain>
    </source>
</reference>
<dbReference type="GeneID" id="81356596"/>
<dbReference type="InterPro" id="IPR036291">
    <property type="entry name" value="NAD(P)-bd_dom_sf"/>
</dbReference>